<dbReference type="Proteomes" id="UP000198859">
    <property type="component" value="Chromosome I"/>
</dbReference>
<organism evidence="3 4">
    <name type="scientific">Nocardioides scoriae</name>
    <dbReference type="NCBI Taxonomy" id="642780"/>
    <lineage>
        <taxon>Bacteria</taxon>
        <taxon>Bacillati</taxon>
        <taxon>Actinomycetota</taxon>
        <taxon>Actinomycetes</taxon>
        <taxon>Propionibacteriales</taxon>
        <taxon>Nocardioidaceae</taxon>
        <taxon>Nocardioides</taxon>
    </lineage>
</organism>
<dbReference type="RefSeq" id="WP_231917103.1">
    <property type="nucleotide sequence ID" value="NZ_LT629757.1"/>
</dbReference>
<sequence>MSAPVPSSPPAGDPLGRLWAVVPAGGAGTRLWPLSRAGNPKFLLDLTGSGRSLLQSTVDRLVPLVGERVVVVTGAVHERAVRRQLPAVDRVLAEPAPRDSMAAIGWAAAVLEREDPEALIGSFAADHVILQEEEFRACVREAAEVAATGLVVTIGIEPTGPSTAFGYVRGEEAVEGFPTARRVGEFVEKPDAERAAAYVASGDYRWNAGMFIVRAATLLDLLAEQHPDLAAGLREVAADPSTLERRWPGLTRIAIDHAVAEPAAAAGRVAMVPGPFAWEDLGDFAALGAMTPRSTPGVTVLGDEALVQAPGSTGLVVPAAGRTVAVVGLQDVVVVDTGDAVLVTTYAHAQEVKAVVEELKRAGRTDLT</sequence>
<dbReference type="Pfam" id="PF00483">
    <property type="entry name" value="NTP_transferase"/>
    <property type="match status" value="1"/>
</dbReference>
<dbReference type="GO" id="GO:0004475">
    <property type="term" value="F:mannose-1-phosphate guanylyltransferase (GTP) activity"/>
    <property type="evidence" value="ECO:0007669"/>
    <property type="project" value="InterPro"/>
</dbReference>
<dbReference type="EMBL" id="LT629757">
    <property type="protein sequence ID" value="SDS27986.1"/>
    <property type="molecule type" value="Genomic_DNA"/>
</dbReference>
<evidence type="ECO:0000259" key="2">
    <source>
        <dbReference type="Pfam" id="PF22640"/>
    </source>
</evidence>
<evidence type="ECO:0000259" key="1">
    <source>
        <dbReference type="Pfam" id="PF00483"/>
    </source>
</evidence>
<dbReference type="InterPro" id="IPR049577">
    <property type="entry name" value="GMPP_N"/>
</dbReference>
<dbReference type="GO" id="GO:0009298">
    <property type="term" value="P:GDP-mannose biosynthetic process"/>
    <property type="evidence" value="ECO:0007669"/>
    <property type="project" value="TreeGrafter"/>
</dbReference>
<dbReference type="InterPro" id="IPR054566">
    <property type="entry name" value="ManC/GMP-like_b-helix"/>
</dbReference>
<dbReference type="AlphaFoldDB" id="A0A1H1QX86"/>
<dbReference type="PANTHER" id="PTHR46390">
    <property type="entry name" value="MANNOSE-1-PHOSPHATE GUANYLYLTRANSFERASE"/>
    <property type="match status" value="1"/>
</dbReference>
<dbReference type="SUPFAM" id="SSF53448">
    <property type="entry name" value="Nucleotide-diphospho-sugar transferases"/>
    <property type="match status" value="1"/>
</dbReference>
<dbReference type="STRING" id="642780.SAMN04488570_1527"/>
<dbReference type="InterPro" id="IPR005835">
    <property type="entry name" value="NTP_transferase_dom"/>
</dbReference>
<dbReference type="InterPro" id="IPR051161">
    <property type="entry name" value="Mannose-6P_isomerase_type2"/>
</dbReference>
<feature type="domain" description="MannoseP isomerase/GMP-like beta-helix" evidence="2">
    <location>
        <begin position="312"/>
        <end position="359"/>
    </location>
</feature>
<gene>
    <name evidence="3" type="ORF">SAMN04488570_1527</name>
</gene>
<reference evidence="4" key="1">
    <citation type="submission" date="2016-10" db="EMBL/GenBank/DDBJ databases">
        <authorList>
            <person name="Varghese N."/>
            <person name="Submissions S."/>
        </authorList>
    </citation>
    <scope>NUCLEOTIDE SEQUENCE [LARGE SCALE GENOMIC DNA]</scope>
    <source>
        <strain evidence="4">DSM 22127</strain>
    </source>
</reference>
<dbReference type="Pfam" id="PF22640">
    <property type="entry name" value="ManC_GMP_beta-helix"/>
    <property type="match status" value="1"/>
</dbReference>
<dbReference type="Gene3D" id="3.90.550.10">
    <property type="entry name" value="Spore Coat Polysaccharide Biosynthesis Protein SpsA, Chain A"/>
    <property type="match status" value="1"/>
</dbReference>
<name>A0A1H1QX86_9ACTN</name>
<dbReference type="PANTHER" id="PTHR46390:SF1">
    <property type="entry name" value="MANNOSE-1-PHOSPHATE GUANYLYLTRANSFERASE"/>
    <property type="match status" value="1"/>
</dbReference>
<evidence type="ECO:0000313" key="4">
    <source>
        <dbReference type="Proteomes" id="UP000198859"/>
    </source>
</evidence>
<dbReference type="InterPro" id="IPR029044">
    <property type="entry name" value="Nucleotide-diphossugar_trans"/>
</dbReference>
<keyword evidence="3" id="KW-0808">Transferase</keyword>
<dbReference type="CDD" id="cd02509">
    <property type="entry name" value="GDP-M1P_Guanylyltransferase"/>
    <property type="match status" value="1"/>
</dbReference>
<protein>
    <submittedName>
        <fullName evidence="3">Mannose-1-phosphate guanylyltransferase</fullName>
    </submittedName>
</protein>
<accession>A0A1H1QX86</accession>
<keyword evidence="4" id="KW-1185">Reference proteome</keyword>
<proteinExistence type="predicted"/>
<dbReference type="SUPFAM" id="SSF159283">
    <property type="entry name" value="Guanosine diphospho-D-mannose pyrophosphorylase/mannose-6-phosphate isomerase linker domain"/>
    <property type="match status" value="1"/>
</dbReference>
<keyword evidence="3" id="KW-0548">Nucleotidyltransferase</keyword>
<evidence type="ECO:0000313" key="3">
    <source>
        <dbReference type="EMBL" id="SDS27986.1"/>
    </source>
</evidence>
<feature type="domain" description="Nucleotidyl transferase" evidence="1">
    <location>
        <begin position="20"/>
        <end position="288"/>
    </location>
</feature>